<comment type="subcellular location">
    <subcellularLocation>
        <location evidence="1">Membrane</location>
        <topology evidence="1">Multi-pass membrane protein</topology>
    </subcellularLocation>
</comment>
<evidence type="ECO:0000256" key="5">
    <source>
        <dbReference type="ARBA" id="ARBA00038359"/>
    </source>
</evidence>
<proteinExistence type="inferred from homology"/>
<evidence type="ECO:0000256" key="4">
    <source>
        <dbReference type="ARBA" id="ARBA00023136"/>
    </source>
</evidence>
<comment type="similarity">
    <text evidence="5">Belongs to the SAT4 family.</text>
</comment>
<keyword evidence="9" id="KW-1185">Reference proteome</keyword>
<feature type="domain" description="Rhodopsin" evidence="7">
    <location>
        <begin position="38"/>
        <end position="275"/>
    </location>
</feature>
<keyword evidence="4 6" id="KW-0472">Membrane</keyword>
<dbReference type="OrthoDB" id="5329176at2759"/>
<sequence length="352" mass="39724">MSLTPDYLAQDTSRVLFNVTTAVTILTTLVYILFLISRVFCVERNNLEVWIFPVLSYIFCVGLWTLSYLLYAEGGAGRHIAYWFIAKPAVITTYLKIQTAAEFVYVAACLFPKLTILALYLRLFTNRTVRIGAWIVIGVCIAHAFANIVASFTICRPFEYKWNKTIPGGRCSNPMASYRFVSLPHILTDIAIFLLPWSSLYHLMISKKQKLGLCLTFLIGSLGMITAIIRCVSFFRIDLESDPTWYAPTLFSYTIVEPSAYLICSSFLSLRPMLRMVYMWTRTKVDSYYGTGTSRSGQSEITLSHLKGGHRASISAIKSLSRGEDDDRKSNFIRLDETVDVDVSPPYGAGRV</sequence>
<dbReference type="Proteomes" id="UP000799779">
    <property type="component" value="Unassembled WGS sequence"/>
</dbReference>
<protein>
    <recommendedName>
        <fullName evidence="7">Rhodopsin domain-containing protein</fullName>
    </recommendedName>
</protein>
<dbReference type="Pfam" id="PF20684">
    <property type="entry name" value="Fung_rhodopsin"/>
    <property type="match status" value="1"/>
</dbReference>
<dbReference type="PANTHER" id="PTHR33048">
    <property type="entry name" value="PTH11-LIKE INTEGRAL MEMBRANE PROTEIN (AFU_ORTHOLOGUE AFUA_5G11245)"/>
    <property type="match status" value="1"/>
</dbReference>
<dbReference type="PANTHER" id="PTHR33048:SF156">
    <property type="entry name" value="INTEGRAL MEMBRANE PROTEIN"/>
    <property type="match status" value="1"/>
</dbReference>
<evidence type="ECO:0000256" key="6">
    <source>
        <dbReference type="SAM" id="Phobius"/>
    </source>
</evidence>
<keyword evidence="3 6" id="KW-1133">Transmembrane helix</keyword>
<accession>A0A6A5VVS2</accession>
<dbReference type="GO" id="GO:0016020">
    <property type="term" value="C:membrane"/>
    <property type="evidence" value="ECO:0007669"/>
    <property type="project" value="UniProtKB-SubCell"/>
</dbReference>
<evidence type="ECO:0000313" key="9">
    <source>
        <dbReference type="Proteomes" id="UP000799779"/>
    </source>
</evidence>
<feature type="transmembrane region" description="Helical" evidence="6">
    <location>
        <begin position="15"/>
        <end position="37"/>
    </location>
</feature>
<evidence type="ECO:0000256" key="2">
    <source>
        <dbReference type="ARBA" id="ARBA00022692"/>
    </source>
</evidence>
<dbReference type="InterPro" id="IPR052337">
    <property type="entry name" value="SAT4-like"/>
</dbReference>
<feature type="transmembrane region" description="Helical" evidence="6">
    <location>
        <begin position="211"/>
        <end position="235"/>
    </location>
</feature>
<evidence type="ECO:0000313" key="8">
    <source>
        <dbReference type="EMBL" id="KAF1992967.1"/>
    </source>
</evidence>
<feature type="transmembrane region" description="Helical" evidence="6">
    <location>
        <begin position="133"/>
        <end position="154"/>
    </location>
</feature>
<evidence type="ECO:0000256" key="3">
    <source>
        <dbReference type="ARBA" id="ARBA00022989"/>
    </source>
</evidence>
<gene>
    <name evidence="8" type="ORF">P154DRAFT_451456</name>
</gene>
<name>A0A6A5VVS2_9PLEO</name>
<feature type="transmembrane region" description="Helical" evidence="6">
    <location>
        <begin position="103"/>
        <end position="121"/>
    </location>
</feature>
<reference evidence="8" key="1">
    <citation type="journal article" date="2020" name="Stud. Mycol.">
        <title>101 Dothideomycetes genomes: a test case for predicting lifestyles and emergence of pathogens.</title>
        <authorList>
            <person name="Haridas S."/>
            <person name="Albert R."/>
            <person name="Binder M."/>
            <person name="Bloem J."/>
            <person name="Labutti K."/>
            <person name="Salamov A."/>
            <person name="Andreopoulos B."/>
            <person name="Baker S."/>
            <person name="Barry K."/>
            <person name="Bills G."/>
            <person name="Bluhm B."/>
            <person name="Cannon C."/>
            <person name="Castanera R."/>
            <person name="Culley D."/>
            <person name="Daum C."/>
            <person name="Ezra D."/>
            <person name="Gonzalez J."/>
            <person name="Henrissat B."/>
            <person name="Kuo A."/>
            <person name="Liang C."/>
            <person name="Lipzen A."/>
            <person name="Lutzoni F."/>
            <person name="Magnuson J."/>
            <person name="Mondo S."/>
            <person name="Nolan M."/>
            <person name="Ohm R."/>
            <person name="Pangilinan J."/>
            <person name="Park H.-J."/>
            <person name="Ramirez L."/>
            <person name="Alfaro M."/>
            <person name="Sun H."/>
            <person name="Tritt A."/>
            <person name="Yoshinaga Y."/>
            <person name="Zwiers L.-H."/>
            <person name="Turgeon B."/>
            <person name="Goodwin S."/>
            <person name="Spatafora J."/>
            <person name="Crous P."/>
            <person name="Grigoriev I."/>
        </authorList>
    </citation>
    <scope>NUCLEOTIDE SEQUENCE</scope>
    <source>
        <strain evidence="8">CBS 123094</strain>
    </source>
</reference>
<organism evidence="8 9">
    <name type="scientific">Amniculicola lignicola CBS 123094</name>
    <dbReference type="NCBI Taxonomy" id="1392246"/>
    <lineage>
        <taxon>Eukaryota</taxon>
        <taxon>Fungi</taxon>
        <taxon>Dikarya</taxon>
        <taxon>Ascomycota</taxon>
        <taxon>Pezizomycotina</taxon>
        <taxon>Dothideomycetes</taxon>
        <taxon>Pleosporomycetidae</taxon>
        <taxon>Pleosporales</taxon>
        <taxon>Amniculicolaceae</taxon>
        <taxon>Amniculicola</taxon>
    </lineage>
</organism>
<evidence type="ECO:0000256" key="1">
    <source>
        <dbReference type="ARBA" id="ARBA00004141"/>
    </source>
</evidence>
<keyword evidence="2 6" id="KW-0812">Transmembrane</keyword>
<evidence type="ECO:0000259" key="7">
    <source>
        <dbReference type="Pfam" id="PF20684"/>
    </source>
</evidence>
<feature type="transmembrane region" description="Helical" evidence="6">
    <location>
        <begin position="250"/>
        <end position="270"/>
    </location>
</feature>
<dbReference type="AlphaFoldDB" id="A0A6A5VVS2"/>
<feature type="transmembrane region" description="Helical" evidence="6">
    <location>
        <begin position="183"/>
        <end position="204"/>
    </location>
</feature>
<feature type="transmembrane region" description="Helical" evidence="6">
    <location>
        <begin position="49"/>
        <end position="71"/>
    </location>
</feature>
<dbReference type="InterPro" id="IPR049326">
    <property type="entry name" value="Rhodopsin_dom_fungi"/>
</dbReference>
<dbReference type="EMBL" id="ML977744">
    <property type="protein sequence ID" value="KAF1992967.1"/>
    <property type="molecule type" value="Genomic_DNA"/>
</dbReference>